<evidence type="ECO:0000313" key="4">
    <source>
        <dbReference type="Proteomes" id="UP001139150"/>
    </source>
</evidence>
<keyword evidence="1" id="KW-0472">Membrane</keyword>
<dbReference type="GO" id="GO:0006629">
    <property type="term" value="P:lipid metabolic process"/>
    <property type="evidence" value="ECO:0007669"/>
    <property type="project" value="InterPro"/>
</dbReference>
<dbReference type="GO" id="GO:0016717">
    <property type="term" value="F:oxidoreductase activity, acting on paired donors, with oxidation of a pair of donors resulting in the reduction of molecular oxygen to two molecules of water"/>
    <property type="evidence" value="ECO:0007669"/>
    <property type="project" value="TreeGrafter"/>
</dbReference>
<feature type="domain" description="Fatty acid desaturase" evidence="2">
    <location>
        <begin position="54"/>
        <end position="291"/>
    </location>
</feature>
<dbReference type="GO" id="GO:0016020">
    <property type="term" value="C:membrane"/>
    <property type="evidence" value="ECO:0007669"/>
    <property type="project" value="TreeGrafter"/>
</dbReference>
<sequence>MSEYGKNDIREWKKKLAPFEQSRVSISVRQLINSVGPFLGLWILAYVSLDISYWLTLLLAIPAAGFLVRTFIIFHDCTHYSFFKSRRANEIVGIITGLFTFCSFEQWKRSHTTHHASNGNLEKRGVGDVWTMTLQEYVNASSFKRFAYRTYRNPIVMFLIGPLYIFLIDYRFNTKGASQKERRHVWITNIVLASIVFVLGSTLGWTNYLLVQLPIFYIATFAGVWLFYVQHQFEDGYFEHNENWNFVEAALKGSSYYKLPKLLQWFSGNIGYHHVHHLNSRVPNYHLEAAHLSDPKLQDVPTLTLLSSLKSLSFKLWDDQENRFIGNRDIRALLQNKKAKAA</sequence>
<comment type="caution">
    <text evidence="3">The sequence shown here is derived from an EMBL/GenBank/DDBJ whole genome shotgun (WGS) entry which is preliminary data.</text>
</comment>
<keyword evidence="4" id="KW-1185">Reference proteome</keyword>
<dbReference type="Pfam" id="PF00487">
    <property type="entry name" value="FA_desaturase"/>
    <property type="match status" value="1"/>
</dbReference>
<dbReference type="EMBL" id="JAKRYL010000021">
    <property type="protein sequence ID" value="MCL7748930.1"/>
    <property type="molecule type" value="Genomic_DNA"/>
</dbReference>
<dbReference type="Proteomes" id="UP001139150">
    <property type="component" value="Unassembled WGS sequence"/>
</dbReference>
<evidence type="ECO:0000313" key="3">
    <source>
        <dbReference type="EMBL" id="MCL7748930.1"/>
    </source>
</evidence>
<feature type="transmembrane region" description="Helical" evidence="1">
    <location>
        <begin position="209"/>
        <end position="229"/>
    </location>
</feature>
<keyword evidence="1" id="KW-1133">Transmembrane helix</keyword>
<feature type="transmembrane region" description="Helical" evidence="1">
    <location>
        <begin position="53"/>
        <end position="75"/>
    </location>
</feature>
<organism evidence="3 4">
    <name type="scientific">Halalkalibacter alkaliphilus</name>
    <dbReference type="NCBI Taxonomy" id="2917993"/>
    <lineage>
        <taxon>Bacteria</taxon>
        <taxon>Bacillati</taxon>
        <taxon>Bacillota</taxon>
        <taxon>Bacilli</taxon>
        <taxon>Bacillales</taxon>
        <taxon>Bacillaceae</taxon>
        <taxon>Halalkalibacter</taxon>
    </lineage>
</organism>
<accession>A0A9X2I9T4</accession>
<dbReference type="InterPro" id="IPR012171">
    <property type="entry name" value="Fatty_acid_desaturase"/>
</dbReference>
<feature type="transmembrane region" description="Helical" evidence="1">
    <location>
        <begin position="87"/>
        <end position="107"/>
    </location>
</feature>
<feature type="transmembrane region" description="Helical" evidence="1">
    <location>
        <begin position="155"/>
        <end position="172"/>
    </location>
</feature>
<keyword evidence="1" id="KW-0812">Transmembrane</keyword>
<dbReference type="PANTHER" id="PTHR19353:SF73">
    <property type="entry name" value="FATTY ACID DESATURASE"/>
    <property type="match status" value="1"/>
</dbReference>
<reference evidence="3" key="1">
    <citation type="submission" date="2022-02" db="EMBL/GenBank/DDBJ databases">
        <title>Halalkalibacter sp. nov. isolated from Lonar Lake, India.</title>
        <authorList>
            <person name="Joshi A."/>
            <person name="Thite S."/>
            <person name="Lodha T."/>
        </authorList>
    </citation>
    <scope>NUCLEOTIDE SEQUENCE</scope>
    <source>
        <strain evidence="3">MEB205</strain>
    </source>
</reference>
<evidence type="ECO:0000259" key="2">
    <source>
        <dbReference type="Pfam" id="PF00487"/>
    </source>
</evidence>
<dbReference type="InterPro" id="IPR005804">
    <property type="entry name" value="FA_desaturase_dom"/>
</dbReference>
<protein>
    <submittedName>
        <fullName evidence="3">Fatty acid desaturase</fullName>
    </submittedName>
</protein>
<dbReference type="AlphaFoldDB" id="A0A9X2I9T4"/>
<dbReference type="CDD" id="cd03507">
    <property type="entry name" value="Delta12-FADS-like"/>
    <property type="match status" value="1"/>
</dbReference>
<feature type="transmembrane region" description="Helical" evidence="1">
    <location>
        <begin position="31"/>
        <end position="47"/>
    </location>
</feature>
<evidence type="ECO:0000256" key="1">
    <source>
        <dbReference type="SAM" id="Phobius"/>
    </source>
</evidence>
<feature type="transmembrane region" description="Helical" evidence="1">
    <location>
        <begin position="184"/>
        <end position="203"/>
    </location>
</feature>
<proteinExistence type="predicted"/>
<dbReference type="RefSeq" id="WP_250097814.1">
    <property type="nucleotide sequence ID" value="NZ_JAKRYL010000021.1"/>
</dbReference>
<name>A0A9X2I9T4_9BACI</name>
<gene>
    <name evidence="3" type="ORF">MF646_17570</name>
</gene>
<dbReference type="PANTHER" id="PTHR19353">
    <property type="entry name" value="FATTY ACID DESATURASE 2"/>
    <property type="match status" value="1"/>
</dbReference>